<evidence type="ECO:0000256" key="6">
    <source>
        <dbReference type="ARBA" id="ARBA00023136"/>
    </source>
</evidence>
<dbReference type="GO" id="GO:0015220">
    <property type="term" value="F:choline transmembrane transporter activity"/>
    <property type="evidence" value="ECO:0007669"/>
    <property type="project" value="TreeGrafter"/>
</dbReference>
<dbReference type="InterPro" id="IPR037185">
    <property type="entry name" value="EmrE-like"/>
</dbReference>
<evidence type="ECO:0000256" key="1">
    <source>
        <dbReference type="ARBA" id="ARBA00004651"/>
    </source>
</evidence>
<comment type="subcellular location">
    <subcellularLocation>
        <location evidence="1">Cell membrane</location>
        <topology evidence="1">Multi-pass membrane protein</topology>
    </subcellularLocation>
</comment>
<protein>
    <submittedName>
        <fullName evidence="8">Quaternary ammonium compound-resistance protein</fullName>
    </submittedName>
</protein>
<comment type="caution">
    <text evidence="8">The sequence shown here is derived from an EMBL/GenBank/DDBJ whole genome shotgun (WGS) entry which is preliminary data.</text>
</comment>
<name>M0LYT5_9EURY</name>
<evidence type="ECO:0000256" key="5">
    <source>
        <dbReference type="ARBA" id="ARBA00022989"/>
    </source>
</evidence>
<keyword evidence="3" id="KW-1003">Cell membrane</keyword>
<gene>
    <name evidence="8" type="ORF">C447_09277</name>
</gene>
<dbReference type="PATRIC" id="fig|1132509.6.peg.2094"/>
<dbReference type="GO" id="GO:0015199">
    <property type="term" value="F:amino-acid betaine transmembrane transporter activity"/>
    <property type="evidence" value="ECO:0007669"/>
    <property type="project" value="TreeGrafter"/>
</dbReference>
<feature type="transmembrane region" description="Helical" evidence="7">
    <location>
        <begin position="31"/>
        <end position="51"/>
    </location>
</feature>
<dbReference type="InterPro" id="IPR045324">
    <property type="entry name" value="Small_multidrug_res"/>
</dbReference>
<keyword evidence="9" id="KW-1185">Reference proteome</keyword>
<dbReference type="GO" id="GO:0015297">
    <property type="term" value="F:antiporter activity"/>
    <property type="evidence" value="ECO:0007669"/>
    <property type="project" value="TreeGrafter"/>
</dbReference>
<keyword evidence="4 7" id="KW-0812">Transmembrane</keyword>
<dbReference type="GO" id="GO:0031460">
    <property type="term" value="P:glycine betaine transport"/>
    <property type="evidence" value="ECO:0007669"/>
    <property type="project" value="TreeGrafter"/>
</dbReference>
<dbReference type="EMBL" id="AOMB01000030">
    <property type="protein sequence ID" value="EMA38338.1"/>
    <property type="molecule type" value="Genomic_DNA"/>
</dbReference>
<keyword evidence="5 7" id="KW-1133">Transmembrane helix</keyword>
<sequence>MNPYPLLGLAIVIEVIATTALQYSAGFTNPVPTAVVVVGYLASFYLLSLILGQLPIGLVYATWSAGAIVLIAAIGTAFLGQRLDLAGVVGIGLIVTGVYLLNVVSDIAVH</sequence>
<evidence type="ECO:0000256" key="4">
    <source>
        <dbReference type="ARBA" id="ARBA00022692"/>
    </source>
</evidence>
<keyword evidence="6 7" id="KW-0472">Membrane</keyword>
<proteinExistence type="predicted"/>
<dbReference type="SUPFAM" id="SSF103481">
    <property type="entry name" value="Multidrug resistance efflux transporter EmrE"/>
    <property type="match status" value="1"/>
</dbReference>
<accession>M0LYT5</accession>
<dbReference type="PANTHER" id="PTHR30561:SF1">
    <property type="entry name" value="MULTIDRUG TRANSPORTER EMRE"/>
    <property type="match status" value="1"/>
</dbReference>
<evidence type="ECO:0000256" key="2">
    <source>
        <dbReference type="ARBA" id="ARBA00022448"/>
    </source>
</evidence>
<dbReference type="InterPro" id="IPR000390">
    <property type="entry name" value="Small_drug/metabolite_transptr"/>
</dbReference>
<dbReference type="GO" id="GO:0005886">
    <property type="term" value="C:plasma membrane"/>
    <property type="evidence" value="ECO:0007669"/>
    <property type="project" value="UniProtKB-SubCell"/>
</dbReference>
<keyword evidence="2" id="KW-0813">Transport</keyword>
<dbReference type="eggNOG" id="arCOG04559">
    <property type="taxonomic scope" value="Archaea"/>
</dbReference>
<dbReference type="Proteomes" id="UP000011566">
    <property type="component" value="Unassembled WGS sequence"/>
</dbReference>
<reference evidence="8 9" key="1">
    <citation type="journal article" date="2014" name="PLoS Genet.">
        <title>Phylogenetically driven sequencing of extremely halophilic archaea reveals strategies for static and dynamic osmo-response.</title>
        <authorList>
            <person name="Becker E.A."/>
            <person name="Seitzer P.M."/>
            <person name="Tritt A."/>
            <person name="Larsen D."/>
            <person name="Krusor M."/>
            <person name="Yao A.I."/>
            <person name="Wu D."/>
            <person name="Madern D."/>
            <person name="Eisen J.A."/>
            <person name="Darling A.E."/>
            <person name="Facciotti M.T."/>
        </authorList>
    </citation>
    <scope>NUCLEOTIDE SEQUENCE [LARGE SCALE GENOMIC DNA]</scope>
    <source>
        <strain evidence="8 9">100A6</strain>
    </source>
</reference>
<dbReference type="PANTHER" id="PTHR30561">
    <property type="entry name" value="SMR FAMILY PROTON-DEPENDENT DRUG EFFLUX TRANSPORTER SUGE"/>
    <property type="match status" value="1"/>
</dbReference>
<evidence type="ECO:0000313" key="9">
    <source>
        <dbReference type="Proteomes" id="UP000011566"/>
    </source>
</evidence>
<organism evidence="8 9">
    <name type="scientific">Halococcus hamelinensis 100A6</name>
    <dbReference type="NCBI Taxonomy" id="1132509"/>
    <lineage>
        <taxon>Archaea</taxon>
        <taxon>Methanobacteriati</taxon>
        <taxon>Methanobacteriota</taxon>
        <taxon>Stenosarchaea group</taxon>
        <taxon>Halobacteria</taxon>
        <taxon>Halobacteriales</taxon>
        <taxon>Halococcaceae</taxon>
        <taxon>Halococcus</taxon>
    </lineage>
</organism>
<dbReference type="OrthoDB" id="121740at2157"/>
<evidence type="ECO:0000256" key="7">
    <source>
        <dbReference type="SAM" id="Phobius"/>
    </source>
</evidence>
<feature type="transmembrane region" description="Helical" evidence="7">
    <location>
        <begin position="85"/>
        <end position="104"/>
    </location>
</feature>
<evidence type="ECO:0000313" key="8">
    <source>
        <dbReference type="EMBL" id="EMA38338.1"/>
    </source>
</evidence>
<evidence type="ECO:0000256" key="3">
    <source>
        <dbReference type="ARBA" id="ARBA00022475"/>
    </source>
</evidence>
<dbReference type="AlphaFoldDB" id="M0LYT5"/>
<dbReference type="RefSeq" id="WP_007693196.1">
    <property type="nucleotide sequence ID" value="NZ_AJRK01000426.1"/>
</dbReference>
<dbReference type="Gene3D" id="1.10.3730.20">
    <property type="match status" value="1"/>
</dbReference>
<feature type="transmembrane region" description="Helical" evidence="7">
    <location>
        <begin position="7"/>
        <end position="25"/>
    </location>
</feature>
<dbReference type="Pfam" id="PF00893">
    <property type="entry name" value="Multi_Drug_Res"/>
    <property type="match status" value="1"/>
</dbReference>
<feature type="transmembrane region" description="Helical" evidence="7">
    <location>
        <begin position="58"/>
        <end position="79"/>
    </location>
</feature>